<reference evidence="2 3" key="1">
    <citation type="submission" date="2024-01" db="EMBL/GenBank/DDBJ databases">
        <title>Genome assemblies of Stephania.</title>
        <authorList>
            <person name="Yang L."/>
        </authorList>
    </citation>
    <scope>NUCLEOTIDE SEQUENCE [LARGE SCALE GENOMIC DNA]</scope>
    <source>
        <strain evidence="2">YNDBR</strain>
        <tissue evidence="2">Leaf</tissue>
    </source>
</reference>
<sequence length="152" mass="17288">MKISKSALEARAARMESKPMEEGKRSVQRRERRDGSEREEGSDWSERERGRRLEREREEDGENLQFGASGEEESKPAEEGRWSVRDERDEEGAERSGEVDGAEREKVGENLSNSALAARRESDPAEDGRRSVQRRCVACRGGRCMACRGDRV</sequence>
<dbReference type="AlphaFoldDB" id="A0AAP0E665"/>
<name>A0AAP0E665_9MAGN</name>
<evidence type="ECO:0000256" key="1">
    <source>
        <dbReference type="SAM" id="MobiDB-lite"/>
    </source>
</evidence>
<dbReference type="Proteomes" id="UP001420932">
    <property type="component" value="Unassembled WGS sequence"/>
</dbReference>
<feature type="region of interest" description="Disordered" evidence="1">
    <location>
        <begin position="1"/>
        <end position="134"/>
    </location>
</feature>
<gene>
    <name evidence="2" type="ORF">Syun_029735</name>
</gene>
<organism evidence="2 3">
    <name type="scientific">Stephania yunnanensis</name>
    <dbReference type="NCBI Taxonomy" id="152371"/>
    <lineage>
        <taxon>Eukaryota</taxon>
        <taxon>Viridiplantae</taxon>
        <taxon>Streptophyta</taxon>
        <taxon>Embryophyta</taxon>
        <taxon>Tracheophyta</taxon>
        <taxon>Spermatophyta</taxon>
        <taxon>Magnoliopsida</taxon>
        <taxon>Ranunculales</taxon>
        <taxon>Menispermaceae</taxon>
        <taxon>Menispermoideae</taxon>
        <taxon>Cissampelideae</taxon>
        <taxon>Stephania</taxon>
    </lineage>
</organism>
<feature type="compositionally biased region" description="Basic and acidic residues" evidence="1">
    <location>
        <begin position="118"/>
        <end position="130"/>
    </location>
</feature>
<evidence type="ECO:0000313" key="3">
    <source>
        <dbReference type="Proteomes" id="UP001420932"/>
    </source>
</evidence>
<accession>A0AAP0E665</accession>
<feature type="compositionally biased region" description="Basic and acidic residues" evidence="1">
    <location>
        <begin position="11"/>
        <end position="58"/>
    </location>
</feature>
<protein>
    <submittedName>
        <fullName evidence="2">Uncharacterized protein</fullName>
    </submittedName>
</protein>
<evidence type="ECO:0000313" key="2">
    <source>
        <dbReference type="EMBL" id="KAK9087341.1"/>
    </source>
</evidence>
<comment type="caution">
    <text evidence="2">The sequence shown here is derived from an EMBL/GenBank/DDBJ whole genome shotgun (WGS) entry which is preliminary data.</text>
</comment>
<feature type="compositionally biased region" description="Basic and acidic residues" evidence="1">
    <location>
        <begin position="72"/>
        <end position="108"/>
    </location>
</feature>
<proteinExistence type="predicted"/>
<dbReference type="EMBL" id="JBBNAF010000013">
    <property type="protein sequence ID" value="KAK9087341.1"/>
    <property type="molecule type" value="Genomic_DNA"/>
</dbReference>
<keyword evidence="3" id="KW-1185">Reference proteome</keyword>